<dbReference type="EMBL" id="CP000473">
    <property type="protein sequence ID" value="ABJ82085.1"/>
    <property type="molecule type" value="Genomic_DNA"/>
</dbReference>
<dbReference type="SMART" id="SM00393">
    <property type="entry name" value="R3H"/>
    <property type="match status" value="1"/>
</dbReference>
<feature type="compositionally biased region" description="Gly residues" evidence="1">
    <location>
        <begin position="210"/>
        <end position="224"/>
    </location>
</feature>
<dbReference type="KEGG" id="sus:Acid_1089"/>
<feature type="compositionally biased region" description="Basic and acidic residues" evidence="1">
    <location>
        <begin position="179"/>
        <end position="209"/>
    </location>
</feature>
<dbReference type="PANTHER" id="PTHR35800:SF1">
    <property type="entry name" value="RNA-BINDING PROTEIN KHPB"/>
    <property type="match status" value="1"/>
</dbReference>
<dbReference type="InParanoid" id="Q02A41"/>
<dbReference type="Pfam" id="PF01424">
    <property type="entry name" value="R3H"/>
    <property type="match status" value="1"/>
</dbReference>
<feature type="domain" description="R3H" evidence="2">
    <location>
        <begin position="99"/>
        <end position="165"/>
    </location>
</feature>
<dbReference type="OrthoDB" id="9794483at2"/>
<gene>
    <name evidence="3" type="ordered locus">Acid_1089</name>
</gene>
<feature type="region of interest" description="Disordered" evidence="1">
    <location>
        <begin position="168"/>
        <end position="224"/>
    </location>
</feature>
<accession>Q02A41</accession>
<dbReference type="HOGENOM" id="CLU_107590_0_0_0"/>
<dbReference type="SUPFAM" id="SSF82708">
    <property type="entry name" value="R3H domain"/>
    <property type="match status" value="1"/>
</dbReference>
<dbReference type="PROSITE" id="PS51061">
    <property type="entry name" value="R3H"/>
    <property type="match status" value="1"/>
</dbReference>
<proteinExistence type="predicted"/>
<dbReference type="eggNOG" id="COG1847">
    <property type="taxonomic scope" value="Bacteria"/>
</dbReference>
<dbReference type="Gene3D" id="3.30.300.20">
    <property type="match status" value="1"/>
</dbReference>
<name>Q02A41_SOLUE</name>
<dbReference type="InterPro" id="IPR039247">
    <property type="entry name" value="KhpB"/>
</dbReference>
<dbReference type="InterPro" id="IPR036867">
    <property type="entry name" value="R3H_dom_sf"/>
</dbReference>
<evidence type="ECO:0000256" key="1">
    <source>
        <dbReference type="SAM" id="MobiDB-lite"/>
    </source>
</evidence>
<dbReference type="Gene3D" id="3.30.1370.50">
    <property type="entry name" value="R3H-like domain"/>
    <property type="match status" value="1"/>
</dbReference>
<dbReference type="STRING" id="234267.Acid_1089"/>
<protein>
    <submittedName>
        <fullName evidence="3">Single-stranded nucleic acid binding R3H domain protein</fullName>
    </submittedName>
</protein>
<reference evidence="3" key="1">
    <citation type="submission" date="2006-10" db="EMBL/GenBank/DDBJ databases">
        <title>Complete sequence of Solibacter usitatus Ellin6076.</title>
        <authorList>
            <consortium name="US DOE Joint Genome Institute"/>
            <person name="Copeland A."/>
            <person name="Lucas S."/>
            <person name="Lapidus A."/>
            <person name="Barry K."/>
            <person name="Detter J.C."/>
            <person name="Glavina del Rio T."/>
            <person name="Hammon N."/>
            <person name="Israni S."/>
            <person name="Dalin E."/>
            <person name="Tice H."/>
            <person name="Pitluck S."/>
            <person name="Thompson L.S."/>
            <person name="Brettin T."/>
            <person name="Bruce D."/>
            <person name="Han C."/>
            <person name="Tapia R."/>
            <person name="Gilna P."/>
            <person name="Schmutz J."/>
            <person name="Larimer F."/>
            <person name="Land M."/>
            <person name="Hauser L."/>
            <person name="Kyrpides N."/>
            <person name="Mikhailova N."/>
            <person name="Janssen P.H."/>
            <person name="Kuske C.R."/>
            <person name="Richardson P."/>
        </authorList>
    </citation>
    <scope>NUCLEOTIDE SEQUENCE</scope>
    <source>
        <strain evidence="3">Ellin6076</strain>
    </source>
</reference>
<dbReference type="PANTHER" id="PTHR35800">
    <property type="entry name" value="PROTEIN JAG"/>
    <property type="match status" value="1"/>
</dbReference>
<dbReference type="InterPro" id="IPR015946">
    <property type="entry name" value="KH_dom-like_a/b"/>
</dbReference>
<sequence length="224" mass="24813">MTERKYSVSTVGLRIDGFLNTTLENAGINLKYEIQDAAPAEDDFETPDVHVKFSGPDVDLLLSNRAELLLSLEHVTMEMLRMPSEDHSRISFDANDYRLLRIEELRLSAAAAADRVKRTGTYFVFNPMNSRERRVIHLALRNETAVRSESAGMGPGRMVIVYPAAMPSLAEPPRLPEPAPRREERGERGERGPRRDSRGPGGPPRRDGRGGGGGRGPGGPRRGR</sequence>
<organism evidence="3">
    <name type="scientific">Solibacter usitatus (strain Ellin6076)</name>
    <dbReference type="NCBI Taxonomy" id="234267"/>
    <lineage>
        <taxon>Bacteria</taxon>
        <taxon>Pseudomonadati</taxon>
        <taxon>Acidobacteriota</taxon>
        <taxon>Terriglobia</taxon>
        <taxon>Bryobacterales</taxon>
        <taxon>Solibacteraceae</taxon>
        <taxon>Candidatus Solibacter</taxon>
    </lineage>
</organism>
<evidence type="ECO:0000259" key="2">
    <source>
        <dbReference type="PROSITE" id="PS51061"/>
    </source>
</evidence>
<dbReference type="InterPro" id="IPR034079">
    <property type="entry name" value="R3H_KhpB"/>
</dbReference>
<dbReference type="AlphaFoldDB" id="Q02A41"/>
<dbReference type="GO" id="GO:0003723">
    <property type="term" value="F:RNA binding"/>
    <property type="evidence" value="ECO:0007669"/>
    <property type="project" value="InterPro"/>
</dbReference>
<dbReference type="InterPro" id="IPR001374">
    <property type="entry name" value="R3H_dom"/>
</dbReference>
<evidence type="ECO:0000313" key="3">
    <source>
        <dbReference type="EMBL" id="ABJ82085.1"/>
    </source>
</evidence>
<dbReference type="CDD" id="cd02644">
    <property type="entry name" value="R3H_jag"/>
    <property type="match status" value="1"/>
</dbReference>